<dbReference type="PROSITE" id="PS50119">
    <property type="entry name" value="ZF_BBOX"/>
    <property type="match status" value="1"/>
</dbReference>
<dbReference type="CDD" id="cd19821">
    <property type="entry name" value="Bbox1_BBX-like"/>
    <property type="match status" value="1"/>
</dbReference>
<feature type="domain" description="B box-type" evidence="6">
    <location>
        <begin position="1"/>
        <end position="45"/>
    </location>
</feature>
<feature type="region of interest" description="Disordered" evidence="5">
    <location>
        <begin position="75"/>
        <end position="243"/>
    </location>
</feature>
<feature type="compositionally biased region" description="Basic and acidic residues" evidence="5">
    <location>
        <begin position="208"/>
        <end position="217"/>
    </location>
</feature>
<evidence type="ECO:0000313" key="7">
    <source>
        <dbReference type="EMBL" id="CAB4304793.1"/>
    </source>
</evidence>
<feature type="compositionally biased region" description="Low complexity" evidence="5">
    <location>
        <begin position="133"/>
        <end position="142"/>
    </location>
</feature>
<evidence type="ECO:0000259" key="6">
    <source>
        <dbReference type="PROSITE" id="PS50119"/>
    </source>
</evidence>
<dbReference type="SMART" id="SM00336">
    <property type="entry name" value="BBOX"/>
    <property type="match status" value="1"/>
</dbReference>
<dbReference type="GO" id="GO:0008270">
    <property type="term" value="F:zinc ion binding"/>
    <property type="evidence" value="ECO:0007669"/>
    <property type="project" value="UniProtKB-KW"/>
</dbReference>
<keyword evidence="3" id="KW-0862">Zinc</keyword>
<evidence type="ECO:0000256" key="1">
    <source>
        <dbReference type="ARBA" id="ARBA00022723"/>
    </source>
</evidence>
<name>A0A6J5WWS0_PRUAR</name>
<dbReference type="EMBL" id="CAEKKB010000003">
    <property type="protein sequence ID" value="CAB4304793.1"/>
    <property type="molecule type" value="Genomic_DNA"/>
</dbReference>
<protein>
    <recommendedName>
        <fullName evidence="6">B box-type domain-containing protein</fullName>
    </recommendedName>
</protein>
<proteinExistence type="predicted"/>
<evidence type="ECO:0000256" key="4">
    <source>
        <dbReference type="PROSITE-ProRule" id="PRU00024"/>
    </source>
</evidence>
<dbReference type="Pfam" id="PF00643">
    <property type="entry name" value="zf-B_box"/>
    <property type="match status" value="1"/>
</dbReference>
<dbReference type="AlphaFoldDB" id="A0A6J5WWS0"/>
<evidence type="ECO:0000256" key="3">
    <source>
        <dbReference type="ARBA" id="ARBA00022833"/>
    </source>
</evidence>
<accession>A0A6J5WWS0</accession>
<dbReference type="OrthoDB" id="153872at2759"/>
<evidence type="ECO:0000256" key="5">
    <source>
        <dbReference type="SAM" id="MobiDB-lite"/>
    </source>
</evidence>
<sequence>MKNCELCQLPARTYCESDQAILCWDCDAKVHGANFLVARHSRSLLCHACQSPTPWKASGEKLGHTFSVCESCVVRDESRDEDEDEDEESQGGNDNEYDSDNDPDDDDDDDFDEDGDNQVVPWSSTTPPPPSPSSSSSEEAASALNNGDTEGPKTATTVSLKRIRETASDLRSQDDLDRSSSRRRYGSASAAQVSRPEPDGGATSFDSSRPRTDRRIDLNGPGSPSEPVIESKMIYRREDSLRS</sequence>
<dbReference type="Proteomes" id="UP000507245">
    <property type="component" value="Unassembled WGS sequence"/>
</dbReference>
<organism evidence="7 8">
    <name type="scientific">Prunus armeniaca</name>
    <name type="common">Apricot</name>
    <name type="synonym">Armeniaca vulgaris</name>
    <dbReference type="NCBI Taxonomy" id="36596"/>
    <lineage>
        <taxon>Eukaryota</taxon>
        <taxon>Viridiplantae</taxon>
        <taxon>Streptophyta</taxon>
        <taxon>Embryophyta</taxon>
        <taxon>Tracheophyta</taxon>
        <taxon>Spermatophyta</taxon>
        <taxon>Magnoliopsida</taxon>
        <taxon>eudicotyledons</taxon>
        <taxon>Gunneridae</taxon>
        <taxon>Pentapetalae</taxon>
        <taxon>rosids</taxon>
        <taxon>fabids</taxon>
        <taxon>Rosales</taxon>
        <taxon>Rosaceae</taxon>
        <taxon>Amygdaloideae</taxon>
        <taxon>Amygdaleae</taxon>
        <taxon>Prunus</taxon>
    </lineage>
</organism>
<feature type="compositionally biased region" description="Basic and acidic residues" evidence="5">
    <location>
        <begin position="162"/>
        <end position="180"/>
    </location>
</feature>
<dbReference type="InterPro" id="IPR049808">
    <property type="entry name" value="CONSTANS-like_Bbox1"/>
</dbReference>
<keyword evidence="2 4" id="KW-0863">Zinc-finger</keyword>
<evidence type="ECO:0000256" key="2">
    <source>
        <dbReference type="ARBA" id="ARBA00022771"/>
    </source>
</evidence>
<reference evidence="8" key="1">
    <citation type="journal article" date="2020" name="Genome Biol.">
        <title>Gamete binning: chromosome-level and haplotype-resolved genome assembly enabled by high-throughput single-cell sequencing of gamete genomes.</title>
        <authorList>
            <person name="Campoy J.A."/>
            <person name="Sun H."/>
            <person name="Goel M."/>
            <person name="Jiao W.-B."/>
            <person name="Folz-Donahue K."/>
            <person name="Wang N."/>
            <person name="Rubio M."/>
            <person name="Liu C."/>
            <person name="Kukat C."/>
            <person name="Ruiz D."/>
            <person name="Huettel B."/>
            <person name="Schneeberger K."/>
        </authorList>
    </citation>
    <scope>NUCLEOTIDE SEQUENCE [LARGE SCALE GENOMIC DNA]</scope>
    <source>
        <strain evidence="8">cv. Rojo Pasion</strain>
    </source>
</reference>
<dbReference type="InterPro" id="IPR000315">
    <property type="entry name" value="Znf_B-box"/>
</dbReference>
<feature type="compositionally biased region" description="Acidic residues" evidence="5">
    <location>
        <begin position="79"/>
        <end position="116"/>
    </location>
</feature>
<feature type="compositionally biased region" description="Basic and acidic residues" evidence="5">
    <location>
        <begin position="233"/>
        <end position="243"/>
    </location>
</feature>
<evidence type="ECO:0000313" key="8">
    <source>
        <dbReference type="Proteomes" id="UP000507245"/>
    </source>
</evidence>
<gene>
    <name evidence="7" type="ORF">ORAREDHAP_LOCUS22560</name>
</gene>
<keyword evidence="8" id="KW-1185">Reference proteome</keyword>
<dbReference type="PANTHER" id="PTHR31717">
    <property type="entry name" value="ZINC FINGER PROTEIN CONSTANS-LIKE 10"/>
    <property type="match status" value="1"/>
</dbReference>
<feature type="compositionally biased region" description="Polar residues" evidence="5">
    <location>
        <begin position="143"/>
        <end position="159"/>
    </location>
</feature>
<keyword evidence="1" id="KW-0479">Metal-binding</keyword>
<dbReference type="PANTHER" id="PTHR31717:SF60">
    <property type="entry name" value="B-BOX TYPE ZINC FINGER FAMILY PROTEIN"/>
    <property type="match status" value="1"/>
</dbReference>